<reference evidence="2 3" key="1">
    <citation type="submission" date="2024-12" db="EMBL/GenBank/DDBJ databases">
        <authorList>
            <person name="Li X."/>
            <person name="Zhang D."/>
        </authorList>
    </citation>
    <scope>NUCLEOTIDE SEQUENCE [LARGE SCALE GENOMIC DNA]</scope>
    <source>
        <strain evidence="2 3">JCM19602</strain>
    </source>
</reference>
<gene>
    <name evidence="2" type="ORF">ACKA06_06805</name>
</gene>
<name>A0ABW8VM86_9BACI</name>
<dbReference type="InterPro" id="IPR052928">
    <property type="entry name" value="Desiccation-related_membrane"/>
</dbReference>
<dbReference type="Pfam" id="PF12732">
    <property type="entry name" value="YtxH"/>
    <property type="match status" value="1"/>
</dbReference>
<feature type="coiled-coil region" evidence="1">
    <location>
        <begin position="94"/>
        <end position="121"/>
    </location>
</feature>
<keyword evidence="1" id="KW-0175">Coiled coil</keyword>
<evidence type="ECO:0000313" key="3">
    <source>
        <dbReference type="Proteomes" id="UP001628668"/>
    </source>
</evidence>
<sequence>MKVKSLTYGLIIGGVVGSVASLLSTPSSGRELRSQIKSKKEDWGEVFEEMKVHLGDLKDSISSLSQEGKETVQQISKDLQASVKQWQASTEPNNQKLQQEIQLIQTKIEELENSLNNTNKN</sequence>
<dbReference type="RefSeq" id="WP_411159326.1">
    <property type="nucleotide sequence ID" value="NZ_JBJOSA010000004.1"/>
</dbReference>
<keyword evidence="3" id="KW-1185">Reference proteome</keyword>
<organism evidence="2 3">
    <name type="scientific">Rossellomorea oryzaecorticis</name>
    <dbReference type="NCBI Taxonomy" id="1396505"/>
    <lineage>
        <taxon>Bacteria</taxon>
        <taxon>Bacillati</taxon>
        <taxon>Bacillota</taxon>
        <taxon>Bacilli</taxon>
        <taxon>Bacillales</taxon>
        <taxon>Bacillaceae</taxon>
        <taxon>Rossellomorea</taxon>
    </lineage>
</organism>
<dbReference type="Proteomes" id="UP001628668">
    <property type="component" value="Unassembled WGS sequence"/>
</dbReference>
<evidence type="ECO:0000313" key="2">
    <source>
        <dbReference type="EMBL" id="MFL8936499.1"/>
    </source>
</evidence>
<dbReference type="EMBL" id="JBJOSA010000004">
    <property type="protein sequence ID" value="MFL8936499.1"/>
    <property type="molecule type" value="Genomic_DNA"/>
</dbReference>
<protein>
    <submittedName>
        <fullName evidence="2">YtxH domain-containing protein</fullName>
    </submittedName>
</protein>
<dbReference type="InterPro" id="IPR024623">
    <property type="entry name" value="YtxH"/>
</dbReference>
<comment type="caution">
    <text evidence="2">The sequence shown here is derived from an EMBL/GenBank/DDBJ whole genome shotgun (WGS) entry which is preliminary data.</text>
</comment>
<proteinExistence type="predicted"/>
<dbReference type="PANTHER" id="PTHR35792">
    <property type="entry name" value="GENERAL STRESS PROTEIN"/>
    <property type="match status" value="1"/>
</dbReference>
<accession>A0ABW8VM86</accession>
<dbReference type="PANTHER" id="PTHR35792:SF3">
    <property type="entry name" value="IG HYPOTHETICAL 17707"/>
    <property type="match status" value="1"/>
</dbReference>
<evidence type="ECO:0000256" key="1">
    <source>
        <dbReference type="SAM" id="Coils"/>
    </source>
</evidence>